<proteinExistence type="predicted"/>
<reference evidence="1 2" key="1">
    <citation type="submission" date="2024-02" db="EMBL/GenBank/DDBJ databases">
        <title>complete genome of Flavobacterium ginsenosidimutans Str. YTB16.</title>
        <authorList>
            <person name="Wang Q."/>
        </authorList>
    </citation>
    <scope>NUCLEOTIDE SEQUENCE [LARGE SCALE GENOMIC DNA]</scope>
    <source>
        <strain evidence="1 2">YTB16</strain>
    </source>
</reference>
<accession>A0ABZ2Q6Y1</accession>
<gene>
    <name evidence="1" type="ORF">V6624_00730</name>
</gene>
<dbReference type="EMBL" id="CP147988">
    <property type="protein sequence ID" value="WXK50162.1"/>
    <property type="molecule type" value="Genomic_DNA"/>
</dbReference>
<organism evidence="1 2">
    <name type="scientific">Flavobacterium ginsenosidimutans</name>
    <dbReference type="NCBI Taxonomy" id="687844"/>
    <lineage>
        <taxon>Bacteria</taxon>
        <taxon>Pseudomonadati</taxon>
        <taxon>Bacteroidota</taxon>
        <taxon>Flavobacteriia</taxon>
        <taxon>Flavobacteriales</taxon>
        <taxon>Flavobacteriaceae</taxon>
        <taxon>Flavobacterium</taxon>
    </lineage>
</organism>
<dbReference type="Proteomes" id="UP001447857">
    <property type="component" value="Chromosome"/>
</dbReference>
<evidence type="ECO:0000313" key="2">
    <source>
        <dbReference type="Proteomes" id="UP001447857"/>
    </source>
</evidence>
<name>A0ABZ2Q6Y1_9FLAO</name>
<protein>
    <submittedName>
        <fullName evidence="1">Uncharacterized protein</fullName>
    </submittedName>
</protein>
<keyword evidence="2" id="KW-1185">Reference proteome</keyword>
<sequence length="120" mass="13889">MLLMCFPTLTIAEVGVKINLKDDDAIKKWLIANGITIHKSGKFRFVFEIDVDCVIDKMKVLELKRQYPNDWIDLYKTICKDNAVYEMVVRELGGKTIRKPATKLNLSKSENQLYSKYANE</sequence>
<dbReference type="RefSeq" id="WP_338840557.1">
    <property type="nucleotide sequence ID" value="NZ_CP147988.1"/>
</dbReference>
<evidence type="ECO:0000313" key="1">
    <source>
        <dbReference type="EMBL" id="WXK50162.1"/>
    </source>
</evidence>